<accession>A0A9P1N1W2</accession>
<protein>
    <submittedName>
        <fullName evidence="3">Uncharacterized protein</fullName>
    </submittedName>
</protein>
<reference evidence="3" key="1">
    <citation type="submission" date="2022-11" db="EMBL/GenBank/DDBJ databases">
        <authorList>
            <person name="Kikuchi T."/>
        </authorList>
    </citation>
    <scope>NUCLEOTIDE SEQUENCE</scope>
    <source>
        <strain evidence="3">PS1010</strain>
    </source>
</reference>
<evidence type="ECO:0000313" key="3">
    <source>
        <dbReference type="EMBL" id="CAI5448390.1"/>
    </source>
</evidence>
<gene>
    <name evidence="3" type="ORF">CAMP_LOCUS11027</name>
</gene>
<comment type="caution">
    <text evidence="3">The sequence shown here is derived from an EMBL/GenBank/DDBJ whole genome shotgun (WGS) entry which is preliminary data.</text>
</comment>
<feature type="region of interest" description="Disordered" evidence="1">
    <location>
        <begin position="85"/>
        <end position="128"/>
    </location>
</feature>
<evidence type="ECO:0000256" key="1">
    <source>
        <dbReference type="SAM" id="MobiDB-lite"/>
    </source>
</evidence>
<evidence type="ECO:0000313" key="4">
    <source>
        <dbReference type="Proteomes" id="UP001152747"/>
    </source>
</evidence>
<organism evidence="3 4">
    <name type="scientific">Caenorhabditis angaria</name>
    <dbReference type="NCBI Taxonomy" id="860376"/>
    <lineage>
        <taxon>Eukaryota</taxon>
        <taxon>Metazoa</taxon>
        <taxon>Ecdysozoa</taxon>
        <taxon>Nematoda</taxon>
        <taxon>Chromadorea</taxon>
        <taxon>Rhabditida</taxon>
        <taxon>Rhabditina</taxon>
        <taxon>Rhabditomorpha</taxon>
        <taxon>Rhabditoidea</taxon>
        <taxon>Rhabditidae</taxon>
        <taxon>Peloderinae</taxon>
        <taxon>Caenorhabditis</taxon>
    </lineage>
</organism>
<proteinExistence type="predicted"/>
<name>A0A9P1N1W2_9PELO</name>
<feature type="chain" id="PRO_5040419128" evidence="2">
    <location>
        <begin position="26"/>
        <end position="145"/>
    </location>
</feature>
<keyword evidence="4" id="KW-1185">Reference proteome</keyword>
<dbReference type="EMBL" id="CANHGI010000004">
    <property type="protein sequence ID" value="CAI5448390.1"/>
    <property type="molecule type" value="Genomic_DNA"/>
</dbReference>
<dbReference type="AlphaFoldDB" id="A0A9P1N1W2"/>
<evidence type="ECO:0000256" key="2">
    <source>
        <dbReference type="SAM" id="SignalP"/>
    </source>
</evidence>
<keyword evidence="2" id="KW-0732">Signal</keyword>
<sequence length="145" mass="16647">MFLIFVHHFVLITVFGVCLIQCGSGISEKRGAAGKDTFFKKKKKTNQATKAIENHEEFYFVSSTREVQVQAEPEIEIEVATENEIEEVDSEQEPKSETKTDMNTAMEKSETSQMFTAIPEEVPPKKARRRMTVPELIYHFENLEI</sequence>
<feature type="signal peptide" evidence="2">
    <location>
        <begin position="1"/>
        <end position="25"/>
    </location>
</feature>
<dbReference type="Proteomes" id="UP001152747">
    <property type="component" value="Unassembled WGS sequence"/>
</dbReference>